<feature type="transmembrane region" description="Helical" evidence="5">
    <location>
        <begin position="21"/>
        <end position="40"/>
    </location>
</feature>
<comment type="caution">
    <text evidence="5">Lacks conserved residue(s) required for the propagation of feature annotation.</text>
</comment>
<accession>B3E7M3</accession>
<dbReference type="OrthoDB" id="9777044at2"/>
<feature type="transmembrane region" description="Helical" evidence="5">
    <location>
        <begin position="230"/>
        <end position="257"/>
    </location>
</feature>
<dbReference type="RefSeq" id="WP_012469353.1">
    <property type="nucleotide sequence ID" value="NC_010814.1"/>
</dbReference>
<proteinExistence type="inferred from homology"/>
<evidence type="ECO:0000313" key="6">
    <source>
        <dbReference type="EMBL" id="ACD95005.1"/>
    </source>
</evidence>
<dbReference type="EMBL" id="CP001089">
    <property type="protein sequence ID" value="ACD95005.1"/>
    <property type="molecule type" value="Genomic_DNA"/>
</dbReference>
<comment type="subcellular location">
    <subcellularLocation>
        <location evidence="5">Cell inner membrane</location>
        <topology evidence="5">Multi-pass membrane protein</topology>
    </subcellularLocation>
    <subcellularLocation>
        <location evidence="1">Membrane</location>
        <topology evidence="1">Multi-pass membrane protein</topology>
    </subcellularLocation>
</comment>
<dbReference type="GO" id="GO:0009977">
    <property type="term" value="F:proton motive force dependent protein transmembrane transporter activity"/>
    <property type="evidence" value="ECO:0007669"/>
    <property type="project" value="TreeGrafter"/>
</dbReference>
<keyword evidence="4 5" id="KW-0472">Membrane</keyword>
<dbReference type="STRING" id="398767.Glov_1283"/>
<feature type="transmembrane region" description="Helical" evidence="5">
    <location>
        <begin position="188"/>
        <end position="218"/>
    </location>
</feature>
<evidence type="ECO:0000256" key="2">
    <source>
        <dbReference type="ARBA" id="ARBA00022692"/>
    </source>
</evidence>
<dbReference type="eggNOG" id="COG0805">
    <property type="taxonomic scope" value="Bacteria"/>
</dbReference>
<evidence type="ECO:0000256" key="4">
    <source>
        <dbReference type="ARBA" id="ARBA00023136"/>
    </source>
</evidence>
<dbReference type="Pfam" id="PF00902">
    <property type="entry name" value="TatC"/>
    <property type="match status" value="1"/>
</dbReference>
<evidence type="ECO:0000256" key="1">
    <source>
        <dbReference type="ARBA" id="ARBA00004141"/>
    </source>
</evidence>
<dbReference type="AlphaFoldDB" id="B3E7M3"/>
<sequence>MNREKENVASFIEHLTELRKRLIIIVFSVVIGMGIAWNFSGPVLTFVEKPLTGKTYLTEIKKKVYAKVKEQAPRLYTYYKLDQEISTPEKMRPLNYSAPLEPFFIQCKISMLLGFVFALPVVFLQLWLFIAPGLTDKERRMVVPFVTAATLTFCAGAMFFLVVIWPVIINFSLSYEVEGLQSWFNISAYINFCLRLILIFGLIFELPVLTLLLSRFGIVSYKMLAPKRKYALLASSIIAAFHADLITMFVIMIPMYLMYEISIWVALIFGKKKAADPAEMDNFPITSAA</sequence>
<comment type="subunit">
    <text evidence="5">Forms a complex with TatA.</text>
</comment>
<gene>
    <name evidence="5" type="primary">tatC</name>
    <name evidence="6" type="ordered locus">Glov_1283</name>
</gene>
<protein>
    <recommendedName>
        <fullName evidence="5">Sec-independent protein translocase protein TatC</fullName>
    </recommendedName>
</protein>
<feature type="transmembrane region" description="Helical" evidence="5">
    <location>
        <begin position="142"/>
        <end position="168"/>
    </location>
</feature>
<keyword evidence="5" id="KW-0997">Cell inner membrane</keyword>
<dbReference type="PRINTS" id="PR01840">
    <property type="entry name" value="TATCFAMILY"/>
</dbReference>
<dbReference type="GO" id="GO:0033281">
    <property type="term" value="C:TAT protein transport complex"/>
    <property type="evidence" value="ECO:0007669"/>
    <property type="project" value="UniProtKB-UniRule"/>
</dbReference>
<keyword evidence="5" id="KW-0813">Transport</keyword>
<dbReference type="NCBIfam" id="TIGR00945">
    <property type="entry name" value="tatC"/>
    <property type="match status" value="1"/>
</dbReference>
<keyword evidence="5" id="KW-0811">Translocation</keyword>
<comment type="similarity">
    <text evidence="5">Belongs to the TatC family.</text>
</comment>
<dbReference type="Proteomes" id="UP000002420">
    <property type="component" value="Chromosome"/>
</dbReference>
<keyword evidence="2 5" id="KW-0812">Transmembrane</keyword>
<dbReference type="PANTHER" id="PTHR30371">
    <property type="entry name" value="SEC-INDEPENDENT PROTEIN TRANSLOCASE PROTEIN TATC"/>
    <property type="match status" value="1"/>
</dbReference>
<keyword evidence="7" id="KW-1185">Reference proteome</keyword>
<keyword evidence="5" id="KW-1003">Cell membrane</keyword>
<evidence type="ECO:0000256" key="5">
    <source>
        <dbReference type="HAMAP-Rule" id="MF_00902"/>
    </source>
</evidence>
<name>B3E7M3_TRIL1</name>
<keyword evidence="5" id="KW-0653">Protein transport</keyword>
<dbReference type="InterPro" id="IPR002033">
    <property type="entry name" value="TatC"/>
</dbReference>
<dbReference type="PANTHER" id="PTHR30371:SF0">
    <property type="entry name" value="SEC-INDEPENDENT PROTEIN TRANSLOCASE PROTEIN TATC, CHLOROPLASTIC-RELATED"/>
    <property type="match status" value="1"/>
</dbReference>
<dbReference type="KEGG" id="glo:Glov_1283"/>
<dbReference type="HOGENOM" id="CLU_031942_3_3_7"/>
<feature type="transmembrane region" description="Helical" evidence="5">
    <location>
        <begin position="109"/>
        <end position="130"/>
    </location>
</feature>
<dbReference type="HAMAP" id="MF_00902">
    <property type="entry name" value="TatC"/>
    <property type="match status" value="1"/>
</dbReference>
<comment type="function">
    <text evidence="5">Part of the twin-arginine translocation (Tat) system that transports large folded proteins containing a characteristic twin-arginine motif in their signal peptide across membranes.</text>
</comment>
<dbReference type="GO" id="GO:0043953">
    <property type="term" value="P:protein transport by the Tat complex"/>
    <property type="evidence" value="ECO:0007669"/>
    <property type="project" value="UniProtKB-UniRule"/>
</dbReference>
<evidence type="ECO:0000313" key="7">
    <source>
        <dbReference type="Proteomes" id="UP000002420"/>
    </source>
</evidence>
<reference evidence="6 7" key="1">
    <citation type="submission" date="2008-05" db="EMBL/GenBank/DDBJ databases">
        <title>Complete sequence of chromosome of Geobacter lovleyi SZ.</title>
        <authorList>
            <consortium name="US DOE Joint Genome Institute"/>
            <person name="Lucas S."/>
            <person name="Copeland A."/>
            <person name="Lapidus A."/>
            <person name="Glavina del Rio T."/>
            <person name="Dalin E."/>
            <person name="Tice H."/>
            <person name="Bruce D."/>
            <person name="Goodwin L."/>
            <person name="Pitluck S."/>
            <person name="Chertkov O."/>
            <person name="Meincke L."/>
            <person name="Brettin T."/>
            <person name="Detter J.C."/>
            <person name="Han C."/>
            <person name="Tapia R."/>
            <person name="Kuske C.R."/>
            <person name="Schmutz J."/>
            <person name="Larimer F."/>
            <person name="Land M."/>
            <person name="Hauser L."/>
            <person name="Kyrpides N."/>
            <person name="Mikhailova N."/>
            <person name="Sung Y."/>
            <person name="Fletcher K.E."/>
            <person name="Ritalahti K.M."/>
            <person name="Loeffler F.E."/>
            <person name="Richardson P."/>
        </authorList>
    </citation>
    <scope>NUCLEOTIDE SEQUENCE [LARGE SCALE GENOMIC DNA]</scope>
    <source>
        <strain evidence="7">ATCC BAA-1151 / DSM 17278 / SZ</strain>
    </source>
</reference>
<keyword evidence="3 5" id="KW-1133">Transmembrane helix</keyword>
<organism evidence="6 7">
    <name type="scientific">Trichlorobacter lovleyi (strain ATCC BAA-1151 / DSM 17278 / SZ)</name>
    <name type="common">Geobacter lovleyi</name>
    <dbReference type="NCBI Taxonomy" id="398767"/>
    <lineage>
        <taxon>Bacteria</taxon>
        <taxon>Pseudomonadati</taxon>
        <taxon>Thermodesulfobacteriota</taxon>
        <taxon>Desulfuromonadia</taxon>
        <taxon>Geobacterales</taxon>
        <taxon>Geobacteraceae</taxon>
        <taxon>Trichlorobacter</taxon>
    </lineage>
</organism>
<evidence type="ECO:0000256" key="3">
    <source>
        <dbReference type="ARBA" id="ARBA00022989"/>
    </source>
</evidence>
<dbReference type="GO" id="GO:0065002">
    <property type="term" value="P:intracellular protein transmembrane transport"/>
    <property type="evidence" value="ECO:0007669"/>
    <property type="project" value="TreeGrafter"/>
</dbReference>